<dbReference type="CDD" id="cd02573">
    <property type="entry name" value="PseudoU_synth_EcTruB"/>
    <property type="match status" value="1"/>
</dbReference>
<dbReference type="EC" id="5.4.99.25" evidence="5"/>
<name>A0A7W9B7H0_9SPHN</name>
<dbReference type="PANTHER" id="PTHR13767:SF2">
    <property type="entry name" value="PSEUDOURIDYLATE SYNTHASE TRUB1"/>
    <property type="match status" value="1"/>
</dbReference>
<dbReference type="PANTHER" id="PTHR13767">
    <property type="entry name" value="TRNA-PSEUDOURIDINE SYNTHASE"/>
    <property type="match status" value="1"/>
</dbReference>
<dbReference type="HAMAP" id="MF_01080">
    <property type="entry name" value="TruB_bact"/>
    <property type="match status" value="1"/>
</dbReference>
<evidence type="ECO:0000259" key="6">
    <source>
        <dbReference type="Pfam" id="PF01509"/>
    </source>
</evidence>
<evidence type="ECO:0000259" key="7">
    <source>
        <dbReference type="Pfam" id="PF16198"/>
    </source>
</evidence>
<dbReference type="GO" id="GO:0160148">
    <property type="term" value="F:tRNA pseudouridine(55) synthase activity"/>
    <property type="evidence" value="ECO:0007669"/>
    <property type="project" value="UniProtKB-EC"/>
</dbReference>
<comment type="similarity">
    <text evidence="2 5">Belongs to the pseudouridine synthase TruB family. Type 1 subfamily.</text>
</comment>
<proteinExistence type="inferred from homology"/>
<keyword evidence="4 5" id="KW-0413">Isomerase</keyword>
<dbReference type="InterPro" id="IPR002501">
    <property type="entry name" value="PsdUridine_synth_N"/>
</dbReference>
<evidence type="ECO:0000256" key="2">
    <source>
        <dbReference type="ARBA" id="ARBA00005642"/>
    </source>
</evidence>
<feature type="domain" description="Pseudouridine synthase II N-terminal" evidence="6">
    <location>
        <begin position="32"/>
        <end position="183"/>
    </location>
</feature>
<dbReference type="EMBL" id="JACIJH010000011">
    <property type="protein sequence ID" value="MBB5707705.1"/>
    <property type="molecule type" value="Genomic_DNA"/>
</dbReference>
<dbReference type="GO" id="GO:0031119">
    <property type="term" value="P:tRNA pseudouridine synthesis"/>
    <property type="evidence" value="ECO:0007669"/>
    <property type="project" value="UniProtKB-UniRule"/>
</dbReference>
<protein>
    <recommendedName>
        <fullName evidence="5">tRNA pseudouridine synthase B</fullName>
        <ecNumber evidence="5">5.4.99.25</ecNumber>
    </recommendedName>
    <alternativeName>
        <fullName evidence="5">tRNA pseudouridine(55) synthase</fullName>
        <shortName evidence="5">Psi55 synthase</shortName>
    </alternativeName>
    <alternativeName>
        <fullName evidence="5">tRNA pseudouridylate synthase</fullName>
    </alternativeName>
    <alternativeName>
        <fullName evidence="5">tRNA-uridine isomerase</fullName>
    </alternativeName>
</protein>
<dbReference type="Pfam" id="PF16198">
    <property type="entry name" value="TruB_C_2"/>
    <property type="match status" value="1"/>
</dbReference>
<dbReference type="AlphaFoldDB" id="A0A7W9B7H0"/>
<dbReference type="Proteomes" id="UP000537161">
    <property type="component" value="Unassembled WGS sequence"/>
</dbReference>
<evidence type="ECO:0000256" key="4">
    <source>
        <dbReference type="ARBA" id="ARBA00023235"/>
    </source>
</evidence>
<dbReference type="Gene3D" id="3.30.2350.10">
    <property type="entry name" value="Pseudouridine synthase"/>
    <property type="match status" value="1"/>
</dbReference>
<keyword evidence="9" id="KW-1185">Reference proteome</keyword>
<organism evidence="8 9">
    <name type="scientific">Sphingopyxis panaciterrulae</name>
    <dbReference type="NCBI Taxonomy" id="462372"/>
    <lineage>
        <taxon>Bacteria</taxon>
        <taxon>Pseudomonadati</taxon>
        <taxon>Pseudomonadota</taxon>
        <taxon>Alphaproteobacteria</taxon>
        <taxon>Sphingomonadales</taxon>
        <taxon>Sphingomonadaceae</taxon>
        <taxon>Sphingopyxis</taxon>
    </lineage>
</organism>
<gene>
    <name evidence="5" type="primary">truB</name>
    <name evidence="8" type="ORF">FHR21_003072</name>
</gene>
<evidence type="ECO:0000313" key="9">
    <source>
        <dbReference type="Proteomes" id="UP000537161"/>
    </source>
</evidence>
<evidence type="ECO:0000313" key="8">
    <source>
        <dbReference type="EMBL" id="MBB5707705.1"/>
    </source>
</evidence>
<dbReference type="InterPro" id="IPR014780">
    <property type="entry name" value="tRNA_psdUridine_synth_TruB"/>
</dbReference>
<dbReference type="GO" id="GO:0003723">
    <property type="term" value="F:RNA binding"/>
    <property type="evidence" value="ECO:0007669"/>
    <property type="project" value="InterPro"/>
</dbReference>
<dbReference type="Pfam" id="PF01509">
    <property type="entry name" value="TruB_N"/>
    <property type="match status" value="1"/>
</dbReference>
<comment type="catalytic activity">
    <reaction evidence="1 5">
        <text>uridine(55) in tRNA = pseudouridine(55) in tRNA</text>
        <dbReference type="Rhea" id="RHEA:42532"/>
        <dbReference type="Rhea" id="RHEA-COMP:10101"/>
        <dbReference type="Rhea" id="RHEA-COMP:10102"/>
        <dbReference type="ChEBI" id="CHEBI:65314"/>
        <dbReference type="ChEBI" id="CHEBI:65315"/>
        <dbReference type="EC" id="5.4.99.25"/>
    </reaction>
</comment>
<dbReference type="NCBIfam" id="TIGR00431">
    <property type="entry name" value="TruB"/>
    <property type="match status" value="1"/>
</dbReference>
<dbReference type="GO" id="GO:1990481">
    <property type="term" value="P:mRNA pseudouridine synthesis"/>
    <property type="evidence" value="ECO:0007669"/>
    <property type="project" value="TreeGrafter"/>
</dbReference>
<dbReference type="InterPro" id="IPR032819">
    <property type="entry name" value="TruB_C"/>
</dbReference>
<feature type="domain" description="tRNA pseudouridylate synthase B C-terminal" evidence="7">
    <location>
        <begin position="184"/>
        <end position="242"/>
    </location>
</feature>
<dbReference type="InterPro" id="IPR020103">
    <property type="entry name" value="PsdUridine_synth_cat_dom_sf"/>
</dbReference>
<dbReference type="RefSeq" id="WP_184099814.1">
    <property type="nucleotide sequence ID" value="NZ_JACIJH010000011.1"/>
</dbReference>
<evidence type="ECO:0000256" key="3">
    <source>
        <dbReference type="ARBA" id="ARBA00022694"/>
    </source>
</evidence>
<sequence>MNGWIILDKPVGLGSTQAVAAVKRVCREAGLGKVKTGHGGTLDPLASGVLPIALGEATKLTGRMLDASKVYDFTCRFGTETAGLDAEGEVVATSDARPTLAEVEAVLPRFTGAIEQVPPAFSAIKIDGQRAYALARKGETVEMKARAVTIYALRHAGLDEETGAGTRLDRITFTAHVSKGTYIRSLARDIAHALGTVGHVAMLRRTKAGPFTLSQAISLDKLNAFGQGAAQSDVILPLEAGLVDIPALDLSPEAAGAIRQGRVWTGESAHDGLYWGRDRDRRPVALIEASAGRLKVVRGFNP</sequence>
<evidence type="ECO:0000256" key="1">
    <source>
        <dbReference type="ARBA" id="ARBA00000385"/>
    </source>
</evidence>
<comment type="function">
    <text evidence="5">Responsible for synthesis of pseudouridine from uracil-55 in the psi GC loop of transfer RNAs.</text>
</comment>
<evidence type="ECO:0000256" key="5">
    <source>
        <dbReference type="HAMAP-Rule" id="MF_01080"/>
    </source>
</evidence>
<reference evidence="8 9" key="1">
    <citation type="submission" date="2020-08" db="EMBL/GenBank/DDBJ databases">
        <title>Genomic Encyclopedia of Type Strains, Phase IV (KMG-IV): sequencing the most valuable type-strain genomes for metagenomic binning, comparative biology and taxonomic classification.</title>
        <authorList>
            <person name="Goeker M."/>
        </authorList>
    </citation>
    <scope>NUCLEOTIDE SEQUENCE [LARGE SCALE GENOMIC DNA]</scope>
    <source>
        <strain evidence="8 9">DSM 27163</strain>
    </source>
</reference>
<feature type="active site" description="Nucleophile" evidence="5">
    <location>
        <position position="43"/>
    </location>
</feature>
<keyword evidence="3 5" id="KW-0819">tRNA processing</keyword>
<dbReference type="SUPFAM" id="SSF55120">
    <property type="entry name" value="Pseudouridine synthase"/>
    <property type="match status" value="1"/>
</dbReference>
<comment type="caution">
    <text evidence="8">The sequence shown here is derived from an EMBL/GenBank/DDBJ whole genome shotgun (WGS) entry which is preliminary data.</text>
</comment>
<accession>A0A7W9B7H0</accession>